<keyword evidence="2" id="KW-0472">Membrane</keyword>
<dbReference type="Proteomes" id="UP000663879">
    <property type="component" value="Unassembled WGS sequence"/>
</dbReference>
<dbReference type="EMBL" id="CAJNOC010000097">
    <property type="protein sequence ID" value="CAF0714677.1"/>
    <property type="molecule type" value="Genomic_DNA"/>
</dbReference>
<feature type="transmembrane region" description="Helical" evidence="2">
    <location>
        <begin position="62"/>
        <end position="84"/>
    </location>
</feature>
<reference evidence="3" key="1">
    <citation type="submission" date="2021-02" db="EMBL/GenBank/DDBJ databases">
        <authorList>
            <person name="Nowell W R."/>
        </authorList>
    </citation>
    <scope>NUCLEOTIDE SEQUENCE</scope>
    <source>
        <strain evidence="3">Ploen Becks lab</strain>
    </source>
</reference>
<accession>A0A813MGS0</accession>
<dbReference type="AlphaFoldDB" id="A0A813MGS0"/>
<name>A0A813MGS0_9BILA</name>
<organism evidence="3 4">
    <name type="scientific">Brachionus calyciflorus</name>
    <dbReference type="NCBI Taxonomy" id="104777"/>
    <lineage>
        <taxon>Eukaryota</taxon>
        <taxon>Metazoa</taxon>
        <taxon>Spiralia</taxon>
        <taxon>Gnathifera</taxon>
        <taxon>Rotifera</taxon>
        <taxon>Eurotatoria</taxon>
        <taxon>Monogononta</taxon>
        <taxon>Pseudotrocha</taxon>
        <taxon>Ploima</taxon>
        <taxon>Brachionidae</taxon>
        <taxon>Brachionus</taxon>
    </lineage>
</organism>
<dbReference type="OrthoDB" id="10501361at2759"/>
<evidence type="ECO:0000256" key="1">
    <source>
        <dbReference type="SAM" id="MobiDB-lite"/>
    </source>
</evidence>
<evidence type="ECO:0000313" key="4">
    <source>
        <dbReference type="Proteomes" id="UP000663879"/>
    </source>
</evidence>
<keyword evidence="4" id="KW-1185">Reference proteome</keyword>
<protein>
    <submittedName>
        <fullName evidence="3">Uncharacterized protein</fullName>
    </submittedName>
</protein>
<gene>
    <name evidence="3" type="ORF">OXX778_LOCUS1493</name>
</gene>
<comment type="caution">
    <text evidence="3">The sequence shown here is derived from an EMBL/GenBank/DDBJ whole genome shotgun (WGS) entry which is preliminary data.</text>
</comment>
<evidence type="ECO:0000313" key="3">
    <source>
        <dbReference type="EMBL" id="CAF0714677.1"/>
    </source>
</evidence>
<proteinExistence type="predicted"/>
<evidence type="ECO:0000256" key="2">
    <source>
        <dbReference type="SAM" id="Phobius"/>
    </source>
</evidence>
<sequence>MREIRKKNNKLDSDFSDSLSSCDSTSDENDDETTFGILSSRKMPDNHKKLSDNNNSRDQVPFLVNLFVNIIITFSLSLSIYLLIGNVYLTLQKSSTNLNSFQNNFAFPKAKIFDNSFNELKNEIFYDCSKKILTNEECDQLNSYHNKYLNSLRYYLSNIDEDDDNDEESIRSKTTITNFKKFFALSDTLKVNTSFFIH</sequence>
<keyword evidence="2" id="KW-0812">Transmembrane</keyword>
<keyword evidence="2" id="KW-1133">Transmembrane helix</keyword>
<feature type="region of interest" description="Disordered" evidence="1">
    <location>
        <begin position="1"/>
        <end position="39"/>
    </location>
</feature>